<accession>A0A1H9WUX2</accession>
<keyword evidence="2" id="KW-1133">Transmembrane helix</keyword>
<organism evidence="3 4">
    <name type="scientific">Streptomyces qinglanensis</name>
    <dbReference type="NCBI Taxonomy" id="943816"/>
    <lineage>
        <taxon>Bacteria</taxon>
        <taxon>Bacillati</taxon>
        <taxon>Actinomycetota</taxon>
        <taxon>Actinomycetes</taxon>
        <taxon>Kitasatosporales</taxon>
        <taxon>Streptomycetaceae</taxon>
        <taxon>Streptomyces</taxon>
    </lineage>
</organism>
<evidence type="ECO:0000256" key="2">
    <source>
        <dbReference type="SAM" id="Phobius"/>
    </source>
</evidence>
<protein>
    <submittedName>
        <fullName evidence="3">Uncharacterized protein</fullName>
    </submittedName>
</protein>
<feature type="transmembrane region" description="Helical" evidence="2">
    <location>
        <begin position="61"/>
        <end position="91"/>
    </location>
</feature>
<evidence type="ECO:0000313" key="4">
    <source>
        <dbReference type="Proteomes" id="UP000182841"/>
    </source>
</evidence>
<keyword evidence="2" id="KW-0472">Membrane</keyword>
<evidence type="ECO:0000313" key="3">
    <source>
        <dbReference type="EMBL" id="SES37635.1"/>
    </source>
</evidence>
<feature type="transmembrane region" description="Helical" evidence="2">
    <location>
        <begin position="141"/>
        <end position="163"/>
    </location>
</feature>
<keyword evidence="4" id="KW-1185">Reference proteome</keyword>
<evidence type="ECO:0000256" key="1">
    <source>
        <dbReference type="SAM" id="MobiDB-lite"/>
    </source>
</evidence>
<gene>
    <name evidence="3" type="ORF">SAMN05421870_12117</name>
</gene>
<feature type="compositionally biased region" description="Polar residues" evidence="1">
    <location>
        <begin position="258"/>
        <end position="274"/>
    </location>
</feature>
<proteinExistence type="predicted"/>
<name>A0A1H9WUX2_9ACTN</name>
<sequence>MAHGTVERQGRTPPAPERVGGAGWTAVWLTGAVALSAEGVFALVVFFLVGLRDEHYIAGGFGAYIGYLLGAVIAMVVLGLAGLAGSAAVVLPVVQLSRWSARRKERTETVRWCLAVCGAVAAAAALCIGVPTALLGGSWTALPLVLLVAFLGLVPAVLCSRTVTVLRGNPARFGLAAAVLGCGLALSAVVFVGGVAAYGTGLLQEYEPPRLTDAQLVGTWSDDRGGTLTLRADGTAVADELGVHGAETADGADVSGHCSGSGSWAKGTSPSGTPQLDLDVSDCTEPNGWDFGGTEEQPTLFHWIGDPDSLNRHVLHRGASAQ</sequence>
<dbReference type="Proteomes" id="UP000182841">
    <property type="component" value="Unassembled WGS sequence"/>
</dbReference>
<feature type="transmembrane region" description="Helical" evidence="2">
    <location>
        <begin position="175"/>
        <end position="199"/>
    </location>
</feature>
<keyword evidence="2" id="KW-0812">Transmembrane</keyword>
<dbReference type="AlphaFoldDB" id="A0A1H9WUX2"/>
<feature type="transmembrane region" description="Helical" evidence="2">
    <location>
        <begin position="21"/>
        <end position="49"/>
    </location>
</feature>
<reference evidence="4" key="1">
    <citation type="submission" date="2016-10" db="EMBL/GenBank/DDBJ databases">
        <authorList>
            <person name="Varghese N."/>
            <person name="Submissions S."/>
        </authorList>
    </citation>
    <scope>NUCLEOTIDE SEQUENCE [LARGE SCALE GENOMIC DNA]</scope>
    <source>
        <strain evidence="4">CGMCC 4.6825</strain>
    </source>
</reference>
<feature type="region of interest" description="Disordered" evidence="1">
    <location>
        <begin position="251"/>
        <end position="275"/>
    </location>
</feature>
<feature type="transmembrane region" description="Helical" evidence="2">
    <location>
        <begin position="112"/>
        <end position="135"/>
    </location>
</feature>
<dbReference type="EMBL" id="FOGO01000021">
    <property type="protein sequence ID" value="SES37635.1"/>
    <property type="molecule type" value="Genomic_DNA"/>
</dbReference>